<evidence type="ECO:0000313" key="3">
    <source>
        <dbReference type="Proteomes" id="UP000743370"/>
    </source>
</evidence>
<protein>
    <submittedName>
        <fullName evidence="2">Uncharacterized protein</fullName>
    </submittedName>
</protein>
<organism evidence="2 3">
    <name type="scientific">Phaseolus angularis</name>
    <name type="common">Azuki bean</name>
    <name type="synonym">Vigna angularis</name>
    <dbReference type="NCBI Taxonomy" id="3914"/>
    <lineage>
        <taxon>Eukaryota</taxon>
        <taxon>Viridiplantae</taxon>
        <taxon>Streptophyta</taxon>
        <taxon>Embryophyta</taxon>
        <taxon>Tracheophyta</taxon>
        <taxon>Spermatophyta</taxon>
        <taxon>Magnoliopsida</taxon>
        <taxon>eudicotyledons</taxon>
        <taxon>Gunneridae</taxon>
        <taxon>Pentapetalae</taxon>
        <taxon>rosids</taxon>
        <taxon>fabids</taxon>
        <taxon>Fabales</taxon>
        <taxon>Fabaceae</taxon>
        <taxon>Papilionoideae</taxon>
        <taxon>50 kb inversion clade</taxon>
        <taxon>NPAAA clade</taxon>
        <taxon>indigoferoid/millettioid clade</taxon>
        <taxon>Phaseoleae</taxon>
        <taxon>Vigna</taxon>
    </lineage>
</organism>
<comment type="caution">
    <text evidence="2">The sequence shown here is derived from an EMBL/GenBank/DDBJ whole genome shotgun (WGS) entry which is preliminary data.</text>
</comment>
<name>A0A8T0KZ42_PHAAN</name>
<gene>
    <name evidence="2" type="ORF">HKW66_Vig0115530</name>
</gene>
<sequence length="236" mass="26702">MASSSSRRGKKAAHLVRNVVQMGGSVMTKNDTNLDVIENSSRWSLTSSWMWNYSEGRSLLPQSVGISEKSNKAKDLFLVHAIKTRIPTNWVAVMSEHMIEIASSHGHILPYGVFISRVLKHHQVDLTSEKKIWCTKSNEIGKATLRHNGLKKTKDGWVFKDVDESPSTFTPQAEFERFVVDQFRRLSTRISKVEKSLIMIHKKSDEDNALITPSASESNDEDDTTEDESMETFDSD</sequence>
<reference evidence="2 3" key="1">
    <citation type="submission" date="2020-05" db="EMBL/GenBank/DDBJ databases">
        <title>Vigna angularis (adzuki bean) Var. LongXiaoDou No. 4 denovo assembly.</title>
        <authorList>
            <person name="Xiang H."/>
        </authorList>
    </citation>
    <scope>NUCLEOTIDE SEQUENCE [LARGE SCALE GENOMIC DNA]</scope>
    <source>
        <tissue evidence="2">Leaf</tissue>
    </source>
</reference>
<proteinExistence type="predicted"/>
<accession>A0A8T0KZ42</accession>
<feature type="region of interest" description="Disordered" evidence="1">
    <location>
        <begin position="208"/>
        <end position="236"/>
    </location>
</feature>
<evidence type="ECO:0000256" key="1">
    <source>
        <dbReference type="SAM" id="MobiDB-lite"/>
    </source>
</evidence>
<feature type="compositionally biased region" description="Acidic residues" evidence="1">
    <location>
        <begin position="218"/>
        <end position="236"/>
    </location>
</feature>
<evidence type="ECO:0000313" key="2">
    <source>
        <dbReference type="EMBL" id="KAG2404631.1"/>
    </source>
</evidence>
<dbReference type="AlphaFoldDB" id="A0A8T0KZ42"/>
<dbReference type="EMBL" id="JABFOF010000002">
    <property type="protein sequence ID" value="KAG2404631.1"/>
    <property type="molecule type" value="Genomic_DNA"/>
</dbReference>
<dbReference type="Proteomes" id="UP000743370">
    <property type="component" value="Unassembled WGS sequence"/>
</dbReference>